<protein>
    <submittedName>
        <fullName evidence="1">Uncharacterized protein</fullName>
    </submittedName>
</protein>
<name>A0A2H9VN19_9SPHI</name>
<gene>
    <name evidence="1" type="ORF">CLV57_2866</name>
</gene>
<comment type="caution">
    <text evidence="1">The sequence shown here is derived from an EMBL/GenBank/DDBJ whole genome shotgun (WGS) entry which is preliminary data.</text>
</comment>
<keyword evidence="2" id="KW-1185">Reference proteome</keyword>
<sequence>MPLTKVKQYLTAEARAWLSRPNGSGEVIRVVPSYAPVGQQCYELYTSYEQVTENLGRILFDAEGYWIYDGYHLQVADQEQIASFIINYMERL</sequence>
<organism evidence="1 2">
    <name type="scientific">Mucilaginibacter auburnensis</name>
    <dbReference type="NCBI Taxonomy" id="1457233"/>
    <lineage>
        <taxon>Bacteria</taxon>
        <taxon>Pseudomonadati</taxon>
        <taxon>Bacteroidota</taxon>
        <taxon>Sphingobacteriia</taxon>
        <taxon>Sphingobacteriales</taxon>
        <taxon>Sphingobacteriaceae</taxon>
        <taxon>Mucilaginibacter</taxon>
    </lineage>
</organism>
<dbReference type="Proteomes" id="UP000242687">
    <property type="component" value="Unassembled WGS sequence"/>
</dbReference>
<dbReference type="RefSeq" id="WP_100342043.1">
    <property type="nucleotide sequence ID" value="NZ_PGFJ01000002.1"/>
</dbReference>
<evidence type="ECO:0000313" key="1">
    <source>
        <dbReference type="EMBL" id="PJJ79729.1"/>
    </source>
</evidence>
<dbReference type="OrthoDB" id="797316at2"/>
<dbReference type="EMBL" id="PGFJ01000002">
    <property type="protein sequence ID" value="PJJ79729.1"/>
    <property type="molecule type" value="Genomic_DNA"/>
</dbReference>
<proteinExistence type="predicted"/>
<reference evidence="1 2" key="1">
    <citation type="submission" date="2017-11" db="EMBL/GenBank/DDBJ databases">
        <title>Genomic Encyclopedia of Archaeal and Bacterial Type Strains, Phase II (KMG-II): From Individual Species to Whole Genera.</title>
        <authorList>
            <person name="Goeker M."/>
        </authorList>
    </citation>
    <scope>NUCLEOTIDE SEQUENCE [LARGE SCALE GENOMIC DNA]</scope>
    <source>
        <strain evidence="1 2">DSM 28175</strain>
    </source>
</reference>
<dbReference type="AlphaFoldDB" id="A0A2H9VN19"/>
<evidence type="ECO:0000313" key="2">
    <source>
        <dbReference type="Proteomes" id="UP000242687"/>
    </source>
</evidence>
<accession>A0A2H9VN19</accession>